<evidence type="ECO:0000259" key="2">
    <source>
        <dbReference type="Pfam" id="PF14594"/>
    </source>
</evidence>
<feature type="transmembrane region" description="Helical" evidence="1">
    <location>
        <begin position="358"/>
        <end position="382"/>
    </location>
</feature>
<dbReference type="InterPro" id="IPR029432">
    <property type="entry name" value="Gp28/Gp37-like_dom"/>
</dbReference>
<keyword evidence="1" id="KW-0472">Membrane</keyword>
<reference evidence="3" key="1">
    <citation type="submission" date="2017-06" db="EMBL/GenBank/DDBJ databases">
        <title>Novel phages from South African skin metaviromes.</title>
        <authorList>
            <person name="van Zyl L.J."/>
            <person name="Abrahams Y."/>
            <person name="Stander E.A."/>
            <person name="Kirby B.M."/>
            <person name="Clavaud C."/>
            <person name="Farcet C."/>
            <person name="Breton L."/>
            <person name="Trindade M.I."/>
        </authorList>
    </citation>
    <scope>NUCLEOTIDE SEQUENCE</scope>
</reference>
<dbReference type="EMBL" id="MF417887">
    <property type="protein sequence ID" value="ASN69195.1"/>
    <property type="molecule type" value="Genomic_DNA"/>
</dbReference>
<feature type="domain" description="Gp28/Gp37-like" evidence="2">
    <location>
        <begin position="50"/>
        <end position="494"/>
    </location>
</feature>
<gene>
    <name evidence="3" type="ORF">7S3_17</name>
</gene>
<proteinExistence type="predicted"/>
<evidence type="ECO:0000256" key="1">
    <source>
        <dbReference type="SAM" id="Phobius"/>
    </source>
</evidence>
<organism evidence="3">
    <name type="scientific">uncultured Caudovirales phage</name>
    <dbReference type="NCBI Taxonomy" id="2100421"/>
    <lineage>
        <taxon>Viruses</taxon>
        <taxon>Duplodnaviria</taxon>
        <taxon>Heunggongvirae</taxon>
        <taxon>Uroviricota</taxon>
        <taxon>Caudoviricetes</taxon>
        <taxon>Peduoviridae</taxon>
        <taxon>Maltschvirus</taxon>
        <taxon>Maltschvirus maltsch</taxon>
    </lineage>
</organism>
<name>A0A2H4J287_9CAUD</name>
<sequence>MTAALNDRLGIVFDPEAHLSPGPLDDDAAALLFDVLRPDPKVGGRALFEVVIFSNKLEPLGLVNNYESAEVEFLWNQVGTGEIVIPSDHEFARLCMSVDRTVVPITVTYNDERWSGRVDIATREGVRGQKKITLSLIDDYAWFHAILAFGNPRSAPEVQFPPQDIAIGPIRTVIDHYLTPNAKRLGLPITMIPFKKHLDTTDWVVGVARMVPLDELFQGWLDNSSCRLTIRLWLPGDLQPHPDLYLTKAQYLVEVVDNPKESGVINTKTFLDGLADALGQLVTGFISQAGGFLLPGLADAVDGLFKRAEIPSVVWSSESSGVANSRLTVKHPLYYSVVVGGKSPTWLNELVDMVAELAVTWVFALLSMAVLPGLSGLLASLFKDVFLAFQKFVDQKTKADMGILGFPEGFANAQAGYTFAANQVAERALNEGRGQRAATLDVMDGYPFLAFYDYRVGSICGWEDEGEVFYDRVRTIKVRDSRSERVSVSAVIGDDRVDEDPSAKSMRLLKGLQEAINFQAVNV</sequence>
<protein>
    <recommendedName>
        <fullName evidence="2">Gp28/Gp37-like domain-containing protein</fullName>
    </recommendedName>
</protein>
<keyword evidence="1" id="KW-0812">Transmembrane</keyword>
<evidence type="ECO:0000313" key="3">
    <source>
        <dbReference type="EMBL" id="ASN69195.1"/>
    </source>
</evidence>
<accession>A0A2H4J287</accession>
<keyword evidence="1" id="KW-1133">Transmembrane helix</keyword>
<dbReference type="Pfam" id="PF14594">
    <property type="entry name" value="Sipho_Gp37"/>
    <property type="match status" value="1"/>
</dbReference>